<dbReference type="Proteomes" id="UP000187429">
    <property type="component" value="Unassembled WGS sequence"/>
</dbReference>
<protein>
    <submittedName>
        <fullName evidence="2">Uncharacterized protein</fullName>
    </submittedName>
</protein>
<evidence type="ECO:0000256" key="1">
    <source>
        <dbReference type="SAM" id="MobiDB-lite"/>
    </source>
</evidence>
<name>A0A1R1XES5_9FUNG</name>
<reference evidence="3" key="1">
    <citation type="submission" date="2017-01" db="EMBL/GenBank/DDBJ databases">
        <authorList>
            <person name="Wang Y."/>
            <person name="White M."/>
            <person name="Kvist S."/>
            <person name="Moncalvo J.-M."/>
        </authorList>
    </citation>
    <scope>NUCLEOTIDE SEQUENCE [LARGE SCALE GENOMIC DNA]</scope>
    <source>
        <strain evidence="3">ID-206-W2</strain>
    </source>
</reference>
<keyword evidence="3" id="KW-1185">Reference proteome</keyword>
<comment type="caution">
    <text evidence="2">The sequence shown here is derived from an EMBL/GenBank/DDBJ whole genome shotgun (WGS) entry which is preliminary data.</text>
</comment>
<evidence type="ECO:0000313" key="3">
    <source>
        <dbReference type="Proteomes" id="UP000187429"/>
    </source>
</evidence>
<sequence length="99" mass="11527">MSLNASGSGPGSIQRGSANLVNQDTDSKSQFFFNCFFNLYGLDLKTRRANAPYPEVQTDHFDQYAQLNSRQIQFFIQPYTQRQQKHKLRQEKSRQLVCF</sequence>
<dbReference type="AlphaFoldDB" id="A0A1R1XES5"/>
<gene>
    <name evidence="2" type="ORF">AYI69_g9129</name>
</gene>
<organism evidence="2 3">
    <name type="scientific">Smittium culicis</name>
    <dbReference type="NCBI Taxonomy" id="133412"/>
    <lineage>
        <taxon>Eukaryota</taxon>
        <taxon>Fungi</taxon>
        <taxon>Fungi incertae sedis</taxon>
        <taxon>Zoopagomycota</taxon>
        <taxon>Kickxellomycotina</taxon>
        <taxon>Harpellomycetes</taxon>
        <taxon>Harpellales</taxon>
        <taxon>Legeriomycetaceae</taxon>
        <taxon>Smittium</taxon>
    </lineage>
</organism>
<proteinExistence type="predicted"/>
<feature type="region of interest" description="Disordered" evidence="1">
    <location>
        <begin position="1"/>
        <end position="20"/>
    </location>
</feature>
<dbReference type="EMBL" id="LSSM01005221">
    <property type="protein sequence ID" value="OMJ13118.1"/>
    <property type="molecule type" value="Genomic_DNA"/>
</dbReference>
<accession>A0A1R1XES5</accession>
<evidence type="ECO:0000313" key="2">
    <source>
        <dbReference type="EMBL" id="OMJ13118.1"/>
    </source>
</evidence>